<reference evidence="2 3" key="1">
    <citation type="journal article" date="2013" name="Genome Announc.">
        <title>Complete Genome Sequence of the Solvent Producer Clostridium saccharobutylicum NCP262 (DSM 13864).</title>
        <authorList>
            <person name="Poehlein A."/>
            <person name="Hartwich K."/>
            <person name="Krabben P."/>
            <person name="Ehrenreich A."/>
            <person name="Liebl W."/>
            <person name="Durre P."/>
            <person name="Gottschalk G."/>
            <person name="Daniel R."/>
        </authorList>
    </citation>
    <scope>NUCLEOTIDE SEQUENCE [LARGE SCALE GENOMIC DNA]</scope>
    <source>
        <strain evidence="2">DSM 13864</strain>
    </source>
</reference>
<evidence type="ECO:0000313" key="2">
    <source>
        <dbReference type="EMBL" id="AGX43839.1"/>
    </source>
</evidence>
<sequence length="297" mass="33951">MEEEAMRKFWESIYCPNYITGYNPFILKGMNKAIERLALAINNRQKIVVYGTYNVDGICAVSSLILVLRYLNADVEYLIYDRQENDARINSVDIRDNVDFLGAELLVTLGVGLKSQEEVDLCKQLGIDLIVLENEESDIVNDYIYINPNQKGCQYRYKNLSTSGLAFKLMQAIAIYYNMKSINKYLDLILIGIKWSNVSDKGENGVLIKEGNKFLMNTNNNGLRSIIEFNSIEEFDDDGISKMIEFIIPPIGAVGIMDNARIVLELLTTNDKDRADQIVKYLYSLKRNNPLKQIKHI</sequence>
<dbReference type="InterPro" id="IPR001667">
    <property type="entry name" value="DDH_dom"/>
</dbReference>
<dbReference type="InterPro" id="IPR038763">
    <property type="entry name" value="DHH_sf"/>
</dbReference>
<evidence type="ECO:0000259" key="1">
    <source>
        <dbReference type="Pfam" id="PF01368"/>
    </source>
</evidence>
<dbReference type="PANTHER" id="PTHR30255:SF2">
    <property type="entry name" value="SINGLE-STRANDED-DNA-SPECIFIC EXONUCLEASE RECJ"/>
    <property type="match status" value="1"/>
</dbReference>
<organism evidence="2 3">
    <name type="scientific">Clostridium saccharobutylicum DSM 13864</name>
    <dbReference type="NCBI Taxonomy" id="1345695"/>
    <lineage>
        <taxon>Bacteria</taxon>
        <taxon>Bacillati</taxon>
        <taxon>Bacillota</taxon>
        <taxon>Clostridia</taxon>
        <taxon>Eubacteriales</taxon>
        <taxon>Clostridiaceae</taxon>
        <taxon>Clostridium</taxon>
    </lineage>
</organism>
<dbReference type="PATRIC" id="fig|1345695.3.peg.2851"/>
<dbReference type="HOGENOM" id="CLU_009736_0_0_9"/>
<protein>
    <submittedName>
        <fullName evidence="2">Single-stranded-DNA-specific exonuclease RecJ</fullName>
        <ecNumber evidence="2">3.1.-.-</ecNumber>
    </submittedName>
</protein>
<dbReference type="Gene3D" id="3.90.1640.30">
    <property type="match status" value="1"/>
</dbReference>
<dbReference type="AlphaFoldDB" id="U5MSS6"/>
<keyword evidence="2" id="KW-0378">Hydrolase</keyword>
<keyword evidence="2" id="KW-0540">Nuclease</keyword>
<proteinExistence type="predicted"/>
<name>U5MSS6_CLOSA</name>
<dbReference type="EC" id="3.1.-.-" evidence="2"/>
<gene>
    <name evidence="2" type="primary">recJ1</name>
    <name evidence="2" type="ORF">CLSA_c28710</name>
</gene>
<dbReference type="KEGG" id="csb:CLSA_c28710"/>
<dbReference type="EMBL" id="CP006721">
    <property type="protein sequence ID" value="AGX43839.1"/>
    <property type="molecule type" value="Genomic_DNA"/>
</dbReference>
<dbReference type="SUPFAM" id="SSF64182">
    <property type="entry name" value="DHH phosphoesterases"/>
    <property type="match status" value="1"/>
</dbReference>
<feature type="domain" description="DDH" evidence="1">
    <location>
        <begin position="46"/>
        <end position="193"/>
    </location>
</feature>
<dbReference type="eggNOG" id="COG0608">
    <property type="taxonomic scope" value="Bacteria"/>
</dbReference>
<dbReference type="GO" id="GO:0004527">
    <property type="term" value="F:exonuclease activity"/>
    <property type="evidence" value="ECO:0007669"/>
    <property type="project" value="UniProtKB-KW"/>
</dbReference>
<dbReference type="PANTHER" id="PTHR30255">
    <property type="entry name" value="SINGLE-STRANDED-DNA-SPECIFIC EXONUCLEASE RECJ"/>
    <property type="match status" value="1"/>
</dbReference>
<dbReference type="InterPro" id="IPR051673">
    <property type="entry name" value="SSDNA_exonuclease_RecJ"/>
</dbReference>
<keyword evidence="3" id="KW-1185">Reference proteome</keyword>
<evidence type="ECO:0000313" key="3">
    <source>
        <dbReference type="Proteomes" id="UP000017118"/>
    </source>
</evidence>
<keyword evidence="2" id="KW-0269">Exonuclease</keyword>
<dbReference type="Proteomes" id="UP000017118">
    <property type="component" value="Chromosome"/>
</dbReference>
<accession>U5MSS6</accession>
<dbReference type="Pfam" id="PF01368">
    <property type="entry name" value="DHH"/>
    <property type="match status" value="1"/>
</dbReference>